<proteinExistence type="predicted"/>
<comment type="caution">
    <text evidence="1">The sequence shown here is derived from an EMBL/GenBank/DDBJ whole genome shotgun (WGS) entry which is preliminary data.</text>
</comment>
<dbReference type="EMBL" id="VSSQ01001221">
    <property type="protein sequence ID" value="MPM06355.1"/>
    <property type="molecule type" value="Genomic_DNA"/>
</dbReference>
<evidence type="ECO:0000313" key="1">
    <source>
        <dbReference type="EMBL" id="MPM06355.1"/>
    </source>
</evidence>
<reference evidence="1" key="1">
    <citation type="submission" date="2019-08" db="EMBL/GenBank/DDBJ databases">
        <authorList>
            <person name="Kucharzyk K."/>
            <person name="Murdoch R.W."/>
            <person name="Higgins S."/>
            <person name="Loffler F."/>
        </authorList>
    </citation>
    <scope>NUCLEOTIDE SEQUENCE</scope>
</reference>
<name>A0A644WR40_9ZZZZ</name>
<accession>A0A644WR40</accession>
<dbReference type="AlphaFoldDB" id="A0A644WR40"/>
<sequence>MVRIKHQRVAGCKAERVFVLLFGEHIIGGAQLLDNRIIESSAFLHFGGDQQALSFNLGHFWLDVSAAPNRQGICGDIAAIQTEHTGDSVPEGGFTVAPAAIGDNQGFHIDLANSSQTTDHLHIVNELLIATEDEIQAVEPILFTFVAGRN</sequence>
<gene>
    <name evidence="1" type="ORF">SDC9_52654</name>
</gene>
<protein>
    <submittedName>
        <fullName evidence="1">Uncharacterized protein</fullName>
    </submittedName>
</protein>
<organism evidence="1">
    <name type="scientific">bioreactor metagenome</name>
    <dbReference type="NCBI Taxonomy" id="1076179"/>
    <lineage>
        <taxon>unclassified sequences</taxon>
        <taxon>metagenomes</taxon>
        <taxon>ecological metagenomes</taxon>
    </lineage>
</organism>